<feature type="domain" description="Glycosyl transferase family 1" evidence="3">
    <location>
        <begin position="174"/>
        <end position="325"/>
    </location>
</feature>
<keyword evidence="1" id="KW-0328">Glycosyltransferase</keyword>
<comment type="caution">
    <text evidence="5">The sequence shown here is derived from an EMBL/GenBank/DDBJ whole genome shotgun (WGS) entry which is preliminary data.</text>
</comment>
<dbReference type="EMBL" id="QGDV01000006">
    <property type="protein sequence ID" value="PWJ63937.1"/>
    <property type="molecule type" value="Genomic_DNA"/>
</dbReference>
<evidence type="ECO:0000256" key="1">
    <source>
        <dbReference type="ARBA" id="ARBA00022676"/>
    </source>
</evidence>
<dbReference type="Pfam" id="PF00534">
    <property type="entry name" value="Glycos_transf_1"/>
    <property type="match status" value="1"/>
</dbReference>
<reference evidence="5 6" key="1">
    <citation type="submission" date="2018-03" db="EMBL/GenBank/DDBJ databases">
        <title>Genomic Encyclopedia of Type Strains, Phase III (KMG-III): the genomes of soil and plant-associated and newly described type strains.</title>
        <authorList>
            <person name="Whitman W."/>
        </authorList>
    </citation>
    <scope>NUCLEOTIDE SEQUENCE [LARGE SCALE GENOMIC DNA]</scope>
    <source>
        <strain evidence="5 6">VKM Ac-1602</strain>
    </source>
</reference>
<evidence type="ECO:0000259" key="3">
    <source>
        <dbReference type="Pfam" id="PF00534"/>
    </source>
</evidence>
<evidence type="ECO:0000313" key="6">
    <source>
        <dbReference type="Proteomes" id="UP000245674"/>
    </source>
</evidence>
<dbReference type="Proteomes" id="UP000245674">
    <property type="component" value="Unassembled WGS sequence"/>
</dbReference>
<keyword evidence="2" id="KW-0808">Transferase</keyword>
<sequence>MRSKPLVVVNARHLTQATTGVQRFAHQICERLSELRQDVVFVAPQGDLQESSFPVLQIGRLRGHLWEQVELPLFLNARGHPLLVNLMSTAPALYRNQIMTHHDITYVRHPDSFSWSFRTLYGVLTPASLRSSRAIVTVSEFSRQEISGHYGIASEKITVVPNAVSGIFTPGSTRSTERFLLAVSSPNKHKNFDAMVHAFEQANIPADFSLKIVGTQSASFSRAAQSHNLARVHYLGRLSDDELVEVYRSATAFLFPSLYEGFGIPPLEAQAVGTPVLAAYAAAIPEALGDSALYFDPSRAGDMVSRIEDIATDSSLRTELTNKGYSNVRRYSWSSSARQLNNLIEELLSAK</sequence>
<proteinExistence type="predicted"/>
<dbReference type="PANTHER" id="PTHR46401:SF2">
    <property type="entry name" value="GLYCOSYLTRANSFERASE WBBK-RELATED"/>
    <property type="match status" value="1"/>
</dbReference>
<dbReference type="CDD" id="cd03809">
    <property type="entry name" value="GT4_MtfB-like"/>
    <property type="match status" value="1"/>
</dbReference>
<accession>A0ABX5LC41</accession>
<dbReference type="InterPro" id="IPR001296">
    <property type="entry name" value="Glyco_trans_1"/>
</dbReference>
<dbReference type="SUPFAM" id="SSF53756">
    <property type="entry name" value="UDP-Glycosyltransferase/glycogen phosphorylase"/>
    <property type="match status" value="1"/>
</dbReference>
<gene>
    <name evidence="5" type="ORF">B0H03_10662</name>
</gene>
<dbReference type="InterPro" id="IPR028098">
    <property type="entry name" value="Glyco_trans_4-like_N"/>
</dbReference>
<name>A0ABX5LC41_9MICO</name>
<dbReference type="Gene3D" id="3.40.50.2000">
    <property type="entry name" value="Glycogen Phosphorylase B"/>
    <property type="match status" value="2"/>
</dbReference>
<dbReference type="PANTHER" id="PTHR46401">
    <property type="entry name" value="GLYCOSYLTRANSFERASE WBBK-RELATED"/>
    <property type="match status" value="1"/>
</dbReference>
<protein>
    <submittedName>
        <fullName evidence="5">Glycosyltransferase involved in cell wall biosynthesis</fullName>
    </submittedName>
</protein>
<dbReference type="Pfam" id="PF13439">
    <property type="entry name" value="Glyco_transf_4"/>
    <property type="match status" value="1"/>
</dbReference>
<feature type="domain" description="Glycosyltransferase subfamily 4-like N-terminal" evidence="4">
    <location>
        <begin position="20"/>
        <end position="164"/>
    </location>
</feature>
<evidence type="ECO:0000313" key="5">
    <source>
        <dbReference type="EMBL" id="PWJ63937.1"/>
    </source>
</evidence>
<keyword evidence="6" id="KW-1185">Reference proteome</keyword>
<evidence type="ECO:0000259" key="4">
    <source>
        <dbReference type="Pfam" id="PF13439"/>
    </source>
</evidence>
<evidence type="ECO:0000256" key="2">
    <source>
        <dbReference type="ARBA" id="ARBA00022679"/>
    </source>
</evidence>
<organism evidence="5 6">
    <name type="scientific">Rathayibacter iranicus NCPPB 2253 = VKM Ac-1602</name>
    <dbReference type="NCBI Taxonomy" id="1328868"/>
    <lineage>
        <taxon>Bacteria</taxon>
        <taxon>Bacillati</taxon>
        <taxon>Actinomycetota</taxon>
        <taxon>Actinomycetes</taxon>
        <taxon>Micrococcales</taxon>
        <taxon>Microbacteriaceae</taxon>
        <taxon>Rathayibacter</taxon>
    </lineage>
</organism>